<feature type="region of interest" description="Disordered" evidence="4">
    <location>
        <begin position="1"/>
        <end position="43"/>
    </location>
</feature>
<dbReference type="PANTHER" id="PTHR33240">
    <property type="entry name" value="OS08G0508500 PROTEIN"/>
    <property type="match status" value="1"/>
</dbReference>
<dbReference type="Gramene" id="Psat01G0488500-T1">
    <property type="protein sequence ID" value="KAI5447199.1"/>
    <property type="gene ID" value="KIW84_014885"/>
</dbReference>
<comment type="similarity">
    <text evidence="1">Belongs to the peptidase C48 family.</text>
</comment>
<dbReference type="Pfam" id="PF02902">
    <property type="entry name" value="Peptidase_C48"/>
    <property type="match status" value="1"/>
</dbReference>
<name>A0A9D5H066_PEA</name>
<dbReference type="GO" id="GO:0008234">
    <property type="term" value="F:cysteine-type peptidase activity"/>
    <property type="evidence" value="ECO:0007669"/>
    <property type="project" value="InterPro"/>
</dbReference>
<dbReference type="InterPro" id="IPR038765">
    <property type="entry name" value="Papain-like_cys_pep_sf"/>
</dbReference>
<organism evidence="6 7">
    <name type="scientific">Pisum sativum</name>
    <name type="common">Garden pea</name>
    <name type="synonym">Lathyrus oleraceus</name>
    <dbReference type="NCBI Taxonomy" id="3888"/>
    <lineage>
        <taxon>Eukaryota</taxon>
        <taxon>Viridiplantae</taxon>
        <taxon>Streptophyta</taxon>
        <taxon>Embryophyta</taxon>
        <taxon>Tracheophyta</taxon>
        <taxon>Spermatophyta</taxon>
        <taxon>Magnoliopsida</taxon>
        <taxon>eudicotyledons</taxon>
        <taxon>Gunneridae</taxon>
        <taxon>Pentapetalae</taxon>
        <taxon>rosids</taxon>
        <taxon>fabids</taxon>
        <taxon>Fabales</taxon>
        <taxon>Fabaceae</taxon>
        <taxon>Papilionoideae</taxon>
        <taxon>50 kb inversion clade</taxon>
        <taxon>NPAAA clade</taxon>
        <taxon>Hologalegina</taxon>
        <taxon>IRL clade</taxon>
        <taxon>Fabeae</taxon>
        <taxon>Lathyrus</taxon>
    </lineage>
</organism>
<sequence>MLKKAGKDIPTKSGTKTNPKSQKEVPGQMLDKASKEIPTTSGTKSQIMMRLEKMMEESDIMHGAIRSVDMDEGVFGIAHSELIAKEDMQQLFEHEELGIAVIHTYIWYMYDTLMRGTELCNRFNFIAASRINTTFITKNPTSVMNELVDRFMVAGDNTTPSLYFLPFNSGNGGHWTVDAAILKFRSKKNYRNRKDITWVRVQCPQQNNSIDCGFFVLRFMRDIIALNRIDIPKMYFGPPIQNHFVVDAVGGNLTMKEESLSQISLKSTSQIEMRKNNMSIFGFQDHNKVDEIPNVTLPLIITTTIVNHFISGMLMDDESSFNLIYLRVFTELGLSKQDLEPCESQSLIAYNDSSTRPYGQIDLLVCLREERNKITMSDCFFVIPYGSVYNDILGRSFLATLYTLAFTAHLKMKYQSVPNKPNIITTDLRRA</sequence>
<feature type="domain" description="Ubiquitin-like protease family profile" evidence="5">
    <location>
        <begin position="81"/>
        <end position="223"/>
    </location>
</feature>
<evidence type="ECO:0000256" key="3">
    <source>
        <dbReference type="ARBA" id="ARBA00022801"/>
    </source>
</evidence>
<evidence type="ECO:0000256" key="4">
    <source>
        <dbReference type="SAM" id="MobiDB-lite"/>
    </source>
</evidence>
<dbReference type="PANTHER" id="PTHR33240:SF15">
    <property type="entry name" value="GAG-PRO-LIKE PROTEIN"/>
    <property type="match status" value="1"/>
</dbReference>
<dbReference type="CDD" id="cd00303">
    <property type="entry name" value="retropepsin_like"/>
    <property type="match status" value="1"/>
</dbReference>
<accession>A0A9D5H066</accession>
<dbReference type="EMBL" id="JAMSHJ010000001">
    <property type="protein sequence ID" value="KAI5447199.1"/>
    <property type="molecule type" value="Genomic_DNA"/>
</dbReference>
<proteinExistence type="inferred from homology"/>
<evidence type="ECO:0000256" key="2">
    <source>
        <dbReference type="ARBA" id="ARBA00022670"/>
    </source>
</evidence>
<dbReference type="Gene3D" id="3.40.395.10">
    <property type="entry name" value="Adenoviral Proteinase, Chain A"/>
    <property type="match status" value="1"/>
</dbReference>
<evidence type="ECO:0000259" key="5">
    <source>
        <dbReference type="PROSITE" id="PS50600"/>
    </source>
</evidence>
<keyword evidence="3" id="KW-0378">Hydrolase</keyword>
<dbReference type="PROSITE" id="PS50600">
    <property type="entry name" value="ULP_PROTEASE"/>
    <property type="match status" value="1"/>
</dbReference>
<reference evidence="6 7" key="1">
    <citation type="journal article" date="2022" name="Nat. Genet.">
        <title>Improved pea reference genome and pan-genome highlight genomic features and evolutionary characteristics.</title>
        <authorList>
            <person name="Yang T."/>
            <person name="Liu R."/>
            <person name="Luo Y."/>
            <person name="Hu S."/>
            <person name="Wang D."/>
            <person name="Wang C."/>
            <person name="Pandey M.K."/>
            <person name="Ge S."/>
            <person name="Xu Q."/>
            <person name="Li N."/>
            <person name="Li G."/>
            <person name="Huang Y."/>
            <person name="Saxena R.K."/>
            <person name="Ji Y."/>
            <person name="Li M."/>
            <person name="Yan X."/>
            <person name="He Y."/>
            <person name="Liu Y."/>
            <person name="Wang X."/>
            <person name="Xiang C."/>
            <person name="Varshney R.K."/>
            <person name="Ding H."/>
            <person name="Gao S."/>
            <person name="Zong X."/>
        </authorList>
    </citation>
    <scope>NUCLEOTIDE SEQUENCE [LARGE SCALE GENOMIC DNA]</scope>
    <source>
        <strain evidence="6 7">cv. Zhongwan 6</strain>
    </source>
</reference>
<dbReference type="SUPFAM" id="SSF54001">
    <property type="entry name" value="Cysteine proteinases"/>
    <property type="match status" value="1"/>
</dbReference>
<feature type="compositionally biased region" description="Basic and acidic residues" evidence="4">
    <location>
        <begin position="1"/>
        <end position="10"/>
    </location>
</feature>
<evidence type="ECO:0000256" key="1">
    <source>
        <dbReference type="ARBA" id="ARBA00005234"/>
    </source>
</evidence>
<dbReference type="Proteomes" id="UP001058974">
    <property type="component" value="Chromosome 1"/>
</dbReference>
<dbReference type="InterPro" id="IPR003653">
    <property type="entry name" value="Peptidase_C48_C"/>
</dbReference>
<keyword evidence="2" id="KW-0645">Protease</keyword>
<keyword evidence="7" id="KW-1185">Reference proteome</keyword>
<evidence type="ECO:0000313" key="7">
    <source>
        <dbReference type="Proteomes" id="UP001058974"/>
    </source>
</evidence>
<evidence type="ECO:0000313" key="6">
    <source>
        <dbReference type="EMBL" id="KAI5447199.1"/>
    </source>
</evidence>
<dbReference type="AlphaFoldDB" id="A0A9D5H066"/>
<comment type="caution">
    <text evidence="6">The sequence shown here is derived from an EMBL/GenBank/DDBJ whole genome shotgun (WGS) entry which is preliminary data.</text>
</comment>
<gene>
    <name evidence="6" type="ORF">KIW84_014885</name>
</gene>
<protein>
    <recommendedName>
        <fullName evidence="5">Ubiquitin-like protease family profile domain-containing protein</fullName>
    </recommendedName>
</protein>
<dbReference type="GO" id="GO:0006508">
    <property type="term" value="P:proteolysis"/>
    <property type="evidence" value="ECO:0007669"/>
    <property type="project" value="UniProtKB-KW"/>
</dbReference>